<evidence type="ECO:0000313" key="1">
    <source>
        <dbReference type="EMBL" id="RZT01936.1"/>
    </source>
</evidence>
<keyword evidence="2" id="KW-1185">Reference proteome</keyword>
<comment type="caution">
    <text evidence="1">The sequence shown here is derived from an EMBL/GenBank/DDBJ whole genome shotgun (WGS) entry which is preliminary data.</text>
</comment>
<name>A0A4Q7PNV7_9FIRM</name>
<accession>A0A4Q7PNV7</accession>
<sequence>MRKRLEYYAVIILCLGIMGCGNKVEPGTTAQESDTGISSVQETTFTSGETEEQKTGNLVSVKDAREDIAKALDALRDGGYSNLSGDLSFVQFPEADSFSSIQLIYERDEQSILEYAEEAKKFFSQFQDITEENVIIILPDGKNIPLPTAKKKLESGEENYDDAFSIMYIPEDNGREMQFLRIKLYTWTNRGVIAGLDDEIVAHPEVHPYEGEYYDLRNHEIPKVTVQLLDGEVSIDEAIETFNQEINENYYLENPNSDLTFQVCGVQVSQITEKNKAYRLYARRIYNGIPFDAFNQRNSAWAELENFEVPEMKVWFSEAMMIEKDRLDCTTECDRVCKVEERGEPITAVLPLTEVLGKLSEVLTEGSSFQVKSIDFTYCSDPSDEDEFETIFSGRFTPCWKITLQNEKDKSVMNFYINILTGEIRGYKELQG</sequence>
<dbReference type="EMBL" id="SGXF01000001">
    <property type="protein sequence ID" value="RZT01936.1"/>
    <property type="molecule type" value="Genomic_DNA"/>
</dbReference>
<proteinExistence type="predicted"/>
<dbReference type="AlphaFoldDB" id="A0A4Q7PNV7"/>
<dbReference type="RefSeq" id="WP_130431879.1">
    <property type="nucleotide sequence ID" value="NZ_SGXF01000001.1"/>
</dbReference>
<dbReference type="OrthoDB" id="2103245at2"/>
<reference evidence="1 2" key="1">
    <citation type="submission" date="2019-02" db="EMBL/GenBank/DDBJ databases">
        <title>Genomic Encyclopedia of Type Strains, Phase IV (KMG-IV): sequencing the most valuable type-strain genomes for metagenomic binning, comparative biology and taxonomic classification.</title>
        <authorList>
            <person name="Goeker M."/>
        </authorList>
    </citation>
    <scope>NUCLEOTIDE SEQUENCE [LARGE SCALE GENOMIC DNA]</scope>
    <source>
        <strain evidence="1 2">DSM 29486</strain>
    </source>
</reference>
<dbReference type="Proteomes" id="UP000292927">
    <property type="component" value="Unassembled WGS sequence"/>
</dbReference>
<dbReference type="PROSITE" id="PS51257">
    <property type="entry name" value="PROKAR_LIPOPROTEIN"/>
    <property type="match status" value="1"/>
</dbReference>
<gene>
    <name evidence="1" type="ORF">EV209_0036</name>
</gene>
<evidence type="ECO:0000313" key="2">
    <source>
        <dbReference type="Proteomes" id="UP000292927"/>
    </source>
</evidence>
<organism evidence="1 2">
    <name type="scientific">Cuneatibacter caecimuris</name>
    <dbReference type="NCBI Taxonomy" id="1796618"/>
    <lineage>
        <taxon>Bacteria</taxon>
        <taxon>Bacillati</taxon>
        <taxon>Bacillota</taxon>
        <taxon>Clostridia</taxon>
        <taxon>Lachnospirales</taxon>
        <taxon>Lachnospiraceae</taxon>
        <taxon>Cuneatibacter</taxon>
    </lineage>
</organism>
<protein>
    <submittedName>
        <fullName evidence="1">Uncharacterized protein</fullName>
    </submittedName>
</protein>